<dbReference type="GO" id="GO:0006508">
    <property type="term" value="P:proteolysis"/>
    <property type="evidence" value="ECO:0007669"/>
    <property type="project" value="InterPro"/>
</dbReference>
<dbReference type="CDD" id="cd01301">
    <property type="entry name" value="rDP_like"/>
    <property type="match status" value="1"/>
</dbReference>
<dbReference type="InterPro" id="IPR032466">
    <property type="entry name" value="Metal_Hydrolase"/>
</dbReference>
<protein>
    <submittedName>
        <fullName evidence="1">Membrane dipeptidase</fullName>
    </submittedName>
</protein>
<dbReference type="KEGG" id="amij:EQM06_03740"/>
<evidence type="ECO:0000313" key="2">
    <source>
        <dbReference type="Proteomes" id="UP000287601"/>
    </source>
</evidence>
<dbReference type="PANTHER" id="PTHR10443:SF12">
    <property type="entry name" value="DIPEPTIDASE"/>
    <property type="match status" value="1"/>
</dbReference>
<dbReference type="GO" id="GO:0070573">
    <property type="term" value="F:metallodipeptidase activity"/>
    <property type="evidence" value="ECO:0007669"/>
    <property type="project" value="InterPro"/>
</dbReference>
<dbReference type="PANTHER" id="PTHR10443">
    <property type="entry name" value="MICROSOMAL DIPEPTIDASE"/>
    <property type="match status" value="1"/>
</dbReference>
<dbReference type="Proteomes" id="UP000287601">
    <property type="component" value="Chromosome"/>
</dbReference>
<dbReference type="PROSITE" id="PS51365">
    <property type="entry name" value="RENAL_DIPEPTIDASE_2"/>
    <property type="match status" value="1"/>
</dbReference>
<evidence type="ECO:0000313" key="1">
    <source>
        <dbReference type="EMBL" id="QAT42411.1"/>
    </source>
</evidence>
<dbReference type="RefSeq" id="WP_128745061.1">
    <property type="nucleotide sequence ID" value="NZ_CP035281.1"/>
</dbReference>
<dbReference type="AlphaFoldDB" id="A0A410PTW3"/>
<sequence length="345" mass="38578">MLTQVILGMALALILVYHNIKYYTRGNRNMKIIDMHCDTLLECYRNPSHTLSSNSGHISIDKLLQGNALAQFFAIFISPKEKEGMDPYEIFNTVYETYKAQLELNSDSIKPALWTGDILSNAENSKLSAILTIEDGVVLSDKIERVQEVFDKGVRLITLTWNFENAIGYPSSDDPAEHARGLKPFGIEVVEEMNRLGMLIDVSHLSEGGFYDVAKYSKKPFVASHSCARALCNHRRNLSDDQLKTLGNQGGMVGVNFYSAFLKEDSEYATIDQIVEHVKYMVNKAGIESVGFGSDFDGIDCELEFKDYASYPLLLSALSKHFTEDQVDAICNGNALRVLKENLGK</sequence>
<dbReference type="InterPro" id="IPR008257">
    <property type="entry name" value="Pept_M19"/>
</dbReference>
<keyword evidence="2" id="KW-1185">Reference proteome</keyword>
<dbReference type="Pfam" id="PF01244">
    <property type="entry name" value="Peptidase_M19"/>
    <property type="match status" value="1"/>
</dbReference>
<name>A0A410PTW3_9FIRM</name>
<dbReference type="EMBL" id="CP035281">
    <property type="protein sequence ID" value="QAT42411.1"/>
    <property type="molecule type" value="Genomic_DNA"/>
</dbReference>
<dbReference type="Gene3D" id="3.20.20.140">
    <property type="entry name" value="Metal-dependent hydrolases"/>
    <property type="match status" value="1"/>
</dbReference>
<organism evidence="1 2">
    <name type="scientific">Aminipila luticellarii</name>
    <dbReference type="NCBI Taxonomy" id="2507160"/>
    <lineage>
        <taxon>Bacteria</taxon>
        <taxon>Bacillati</taxon>
        <taxon>Bacillota</taxon>
        <taxon>Clostridia</taxon>
        <taxon>Peptostreptococcales</taxon>
        <taxon>Anaerovoracaceae</taxon>
        <taxon>Aminipila</taxon>
    </lineage>
</organism>
<dbReference type="OrthoDB" id="9804920at2"/>
<dbReference type="SUPFAM" id="SSF51556">
    <property type="entry name" value="Metallo-dependent hydrolases"/>
    <property type="match status" value="1"/>
</dbReference>
<reference evidence="1 2" key="1">
    <citation type="submission" date="2019-01" db="EMBL/GenBank/DDBJ databases">
        <title>Draft genomes of a novel of Aminipila strains.</title>
        <authorList>
            <person name="Ma S."/>
        </authorList>
    </citation>
    <scope>NUCLEOTIDE SEQUENCE [LARGE SCALE GENOMIC DNA]</scope>
    <source>
        <strain evidence="2">JN-39</strain>
    </source>
</reference>
<gene>
    <name evidence="1" type="ORF">EQM06_03740</name>
</gene>
<proteinExistence type="predicted"/>
<accession>A0A410PTW3</accession>